<dbReference type="InterPro" id="IPR050595">
    <property type="entry name" value="Bact_response_regulator"/>
</dbReference>
<evidence type="ECO:0000313" key="5">
    <source>
        <dbReference type="Proteomes" id="UP000594468"/>
    </source>
</evidence>
<keyword evidence="1 2" id="KW-0597">Phosphoprotein</keyword>
<dbReference type="PANTHER" id="PTHR44591:SF3">
    <property type="entry name" value="RESPONSE REGULATORY DOMAIN-CONTAINING PROTEIN"/>
    <property type="match status" value="1"/>
</dbReference>
<name>A0A7S8E6T0_9CHLR</name>
<dbReference type="AlphaFoldDB" id="A0A7S8E6T0"/>
<evidence type="ECO:0000256" key="2">
    <source>
        <dbReference type="PROSITE-ProRule" id="PRU00169"/>
    </source>
</evidence>
<dbReference type="SUPFAM" id="SSF52172">
    <property type="entry name" value="CheY-like"/>
    <property type="match status" value="1"/>
</dbReference>
<dbReference type="InterPro" id="IPR011006">
    <property type="entry name" value="CheY-like_superfamily"/>
</dbReference>
<dbReference type="Pfam" id="PF00072">
    <property type="entry name" value="Response_reg"/>
    <property type="match status" value="1"/>
</dbReference>
<organism evidence="4 5">
    <name type="scientific">Phototrophicus methaneseepsis</name>
    <dbReference type="NCBI Taxonomy" id="2710758"/>
    <lineage>
        <taxon>Bacteria</taxon>
        <taxon>Bacillati</taxon>
        <taxon>Chloroflexota</taxon>
        <taxon>Candidatus Thermofontia</taxon>
        <taxon>Phototrophicales</taxon>
        <taxon>Phototrophicaceae</taxon>
        <taxon>Phototrophicus</taxon>
    </lineage>
</organism>
<reference evidence="4 5" key="1">
    <citation type="submission" date="2020-02" db="EMBL/GenBank/DDBJ databases">
        <authorList>
            <person name="Zheng R.K."/>
            <person name="Sun C.M."/>
        </authorList>
    </citation>
    <scope>NUCLEOTIDE SEQUENCE [LARGE SCALE GENOMIC DNA]</scope>
    <source>
        <strain evidence="5">rifampicinis</strain>
    </source>
</reference>
<feature type="modified residue" description="4-aspartylphosphate" evidence="2">
    <location>
        <position position="58"/>
    </location>
</feature>
<proteinExistence type="predicted"/>
<dbReference type="Proteomes" id="UP000594468">
    <property type="component" value="Chromosome"/>
</dbReference>
<dbReference type="Gene3D" id="3.40.50.2300">
    <property type="match status" value="1"/>
</dbReference>
<protein>
    <submittedName>
        <fullName evidence="4">Response regulator</fullName>
    </submittedName>
</protein>
<dbReference type="PROSITE" id="PS50110">
    <property type="entry name" value="RESPONSE_REGULATORY"/>
    <property type="match status" value="1"/>
</dbReference>
<evidence type="ECO:0000313" key="4">
    <source>
        <dbReference type="EMBL" id="QPC81414.1"/>
    </source>
</evidence>
<feature type="domain" description="Response regulatory" evidence="3">
    <location>
        <begin position="9"/>
        <end position="125"/>
    </location>
</feature>
<gene>
    <name evidence="4" type="ORF">G4Y79_17155</name>
</gene>
<dbReference type="PANTHER" id="PTHR44591">
    <property type="entry name" value="STRESS RESPONSE REGULATOR PROTEIN 1"/>
    <property type="match status" value="1"/>
</dbReference>
<keyword evidence="5" id="KW-1185">Reference proteome</keyword>
<evidence type="ECO:0000256" key="1">
    <source>
        <dbReference type="ARBA" id="ARBA00022553"/>
    </source>
</evidence>
<dbReference type="SMART" id="SM00448">
    <property type="entry name" value="REC"/>
    <property type="match status" value="1"/>
</dbReference>
<sequence length="131" mass="14883">MTDRIDGWHVLLVEDEFDSLQMVTKILLHHGAEVRVARDGYECLIVLESYQPTLVIMDLAMPQMDGWETLSRIRARSDLAHLPVVAITAYHSVSVEQDAYDAGFDAYLSKPLETNNLIDQLMSVIEKHRAD</sequence>
<evidence type="ECO:0000259" key="3">
    <source>
        <dbReference type="PROSITE" id="PS50110"/>
    </source>
</evidence>
<dbReference type="GO" id="GO:0000160">
    <property type="term" value="P:phosphorelay signal transduction system"/>
    <property type="evidence" value="ECO:0007669"/>
    <property type="project" value="InterPro"/>
</dbReference>
<dbReference type="RefSeq" id="WP_195169487.1">
    <property type="nucleotide sequence ID" value="NZ_CP062983.1"/>
</dbReference>
<dbReference type="InterPro" id="IPR001789">
    <property type="entry name" value="Sig_transdc_resp-reg_receiver"/>
</dbReference>
<dbReference type="KEGG" id="pmet:G4Y79_17155"/>
<dbReference type="EMBL" id="CP062983">
    <property type="protein sequence ID" value="QPC81414.1"/>
    <property type="molecule type" value="Genomic_DNA"/>
</dbReference>
<accession>A0A7S8E6T0</accession>